<feature type="DNA-binding region" description="Homeobox" evidence="11">
    <location>
        <begin position="216"/>
        <end position="275"/>
    </location>
</feature>
<organism evidence="16 17">
    <name type="scientific">Aotus nancymaae</name>
    <name type="common">Ma's night monkey</name>
    <dbReference type="NCBI Taxonomy" id="37293"/>
    <lineage>
        <taxon>Eukaryota</taxon>
        <taxon>Metazoa</taxon>
        <taxon>Chordata</taxon>
        <taxon>Craniata</taxon>
        <taxon>Vertebrata</taxon>
        <taxon>Euteleostomi</taxon>
        <taxon>Mammalia</taxon>
        <taxon>Eutheria</taxon>
        <taxon>Euarchontoglires</taxon>
        <taxon>Primates</taxon>
        <taxon>Haplorrhini</taxon>
        <taxon>Platyrrhini</taxon>
        <taxon>Aotidae</taxon>
        <taxon>Aotus</taxon>
    </lineage>
</organism>
<dbReference type="GO" id="GO:0005634">
    <property type="term" value="C:nucleus"/>
    <property type="evidence" value="ECO:0007669"/>
    <property type="project" value="UniProtKB-SubCell"/>
</dbReference>
<dbReference type="PRINTS" id="PR00028">
    <property type="entry name" value="POUDOMAIN"/>
</dbReference>
<evidence type="ECO:0000256" key="6">
    <source>
        <dbReference type="ARBA" id="ARBA00023015"/>
    </source>
</evidence>
<proteinExistence type="inferred from homology"/>
<evidence type="ECO:0000256" key="12">
    <source>
        <dbReference type="RuleBase" id="RU000682"/>
    </source>
</evidence>
<dbReference type="GeneTree" id="ENSGT00940000155046"/>
<dbReference type="SUPFAM" id="SSF47413">
    <property type="entry name" value="lambda repressor-like DNA-binding domains"/>
    <property type="match status" value="1"/>
</dbReference>
<name>A0A2K5CD09_AOTNA</name>
<dbReference type="PROSITE" id="PS00035">
    <property type="entry name" value="POU_1"/>
    <property type="match status" value="1"/>
</dbReference>
<feature type="region of interest" description="Disordered" evidence="13">
    <location>
        <begin position="82"/>
        <end position="102"/>
    </location>
</feature>
<sequence>MAGHLASDFAFSPPPRGGGDGPVDPRTWLSFQGPSGGPGIGPGVGPGSEVWGILPCPPPYEFCGGMAYCGPRLDWGECPKPEGEAGAGVESNSEGASPEPCTVPAGAVKLEKEKLEQTPEESQDIKALQKELEQFAKLLKQKRITLGYTQADVGLTLGVLFGNVFSQTIVCCFEALQLSFKNMCKLWPLLQKWMEEADNNENLQEICKAEALVQARKRNRTSIENRVRGNLENLFLQCPKPTLQQISHIAQQLGLEKNVVRVWFCNRRQKGKRSSSDYDFEAAGSPFSGGPVSFPLAPGPRFGTPGYGSPHFTALYSSVPFPEGEAFPLSLSPLWALPCISTEVPVLLGMGDRERGEAREREPGVCARAFRIKFFVH</sequence>
<dbReference type="Gene3D" id="1.10.10.60">
    <property type="entry name" value="Homeodomain-like"/>
    <property type="match status" value="1"/>
</dbReference>
<dbReference type="Gene3D" id="1.10.260.40">
    <property type="entry name" value="lambda repressor-like DNA-binding domains"/>
    <property type="match status" value="1"/>
</dbReference>
<evidence type="ECO:0000256" key="1">
    <source>
        <dbReference type="ARBA" id="ARBA00004123"/>
    </source>
</evidence>
<dbReference type="InterPro" id="IPR013847">
    <property type="entry name" value="POU"/>
</dbReference>
<feature type="compositionally biased region" description="Gly residues" evidence="13">
    <location>
        <begin position="34"/>
        <end position="44"/>
    </location>
</feature>
<dbReference type="PANTHER" id="PTHR11636:SF86">
    <property type="entry name" value="POU DOMAIN, CLASS 5, TRANSCRIPTION FACTOR 1-RELATED"/>
    <property type="match status" value="1"/>
</dbReference>
<accession>A0A2K5CD09</accession>
<dbReference type="AlphaFoldDB" id="A0A2K5CD09"/>
<evidence type="ECO:0000256" key="2">
    <source>
        <dbReference type="ARBA" id="ARBA00004496"/>
    </source>
</evidence>
<evidence type="ECO:0000256" key="8">
    <source>
        <dbReference type="ARBA" id="ARBA00023155"/>
    </source>
</evidence>
<dbReference type="InterPro" id="IPR001356">
    <property type="entry name" value="HD"/>
</dbReference>
<comment type="subcellular location">
    <subcellularLocation>
        <location evidence="2">Cytoplasm</location>
    </subcellularLocation>
    <subcellularLocation>
        <location evidence="1 11 12">Nucleus</location>
    </subcellularLocation>
</comment>
<dbReference type="PROSITE" id="PS00027">
    <property type="entry name" value="HOMEOBOX_1"/>
    <property type="match status" value="1"/>
</dbReference>
<dbReference type="SMART" id="SM00352">
    <property type="entry name" value="POU"/>
    <property type="match status" value="1"/>
</dbReference>
<dbReference type="PANTHER" id="PTHR11636">
    <property type="entry name" value="POU DOMAIN"/>
    <property type="match status" value="1"/>
</dbReference>
<evidence type="ECO:0000256" key="3">
    <source>
        <dbReference type="ARBA" id="ARBA00007300"/>
    </source>
</evidence>
<dbReference type="InterPro" id="IPR000327">
    <property type="entry name" value="POU_dom"/>
</dbReference>
<evidence type="ECO:0000259" key="14">
    <source>
        <dbReference type="PROSITE" id="PS50071"/>
    </source>
</evidence>
<reference evidence="16" key="1">
    <citation type="submission" date="2025-08" db="UniProtKB">
        <authorList>
            <consortium name="Ensembl"/>
        </authorList>
    </citation>
    <scope>IDENTIFICATION</scope>
</reference>
<dbReference type="Proteomes" id="UP000233020">
    <property type="component" value="Unplaced"/>
</dbReference>
<dbReference type="Ensembl" id="ENSANAT00000024492.1">
    <property type="protein sequence ID" value="ENSANAP00000006722.1"/>
    <property type="gene ID" value="ENSANAG00000021381.1"/>
</dbReference>
<keyword evidence="5" id="KW-0597">Phosphoprotein</keyword>
<evidence type="ECO:0000256" key="9">
    <source>
        <dbReference type="ARBA" id="ARBA00023163"/>
    </source>
</evidence>
<evidence type="ECO:0008006" key="18">
    <source>
        <dbReference type="Google" id="ProtNLM"/>
    </source>
</evidence>
<dbReference type="InterPro" id="IPR017970">
    <property type="entry name" value="Homeobox_CS"/>
</dbReference>
<keyword evidence="8 11" id="KW-0371">Homeobox</keyword>
<protein>
    <recommendedName>
        <fullName evidence="18">POU domain protein</fullName>
    </recommendedName>
</protein>
<dbReference type="FunFam" id="1.10.10.60:FF:000161">
    <property type="entry name" value="POU domain protein"/>
    <property type="match status" value="1"/>
</dbReference>
<dbReference type="GO" id="GO:0000978">
    <property type="term" value="F:RNA polymerase II cis-regulatory region sequence-specific DNA binding"/>
    <property type="evidence" value="ECO:0007669"/>
    <property type="project" value="TreeGrafter"/>
</dbReference>
<feature type="domain" description="Homeobox" evidence="14">
    <location>
        <begin position="214"/>
        <end position="274"/>
    </location>
</feature>
<reference evidence="16" key="2">
    <citation type="submission" date="2025-09" db="UniProtKB">
        <authorList>
            <consortium name="Ensembl"/>
        </authorList>
    </citation>
    <scope>IDENTIFICATION</scope>
</reference>
<dbReference type="GO" id="GO:0005737">
    <property type="term" value="C:cytoplasm"/>
    <property type="evidence" value="ECO:0007669"/>
    <property type="project" value="UniProtKB-SubCell"/>
</dbReference>
<keyword evidence="17" id="KW-1185">Reference proteome</keyword>
<dbReference type="CDD" id="cd00086">
    <property type="entry name" value="homeodomain"/>
    <property type="match status" value="1"/>
</dbReference>
<dbReference type="InterPro" id="IPR009057">
    <property type="entry name" value="Homeodomain-like_sf"/>
</dbReference>
<dbReference type="Pfam" id="PF00157">
    <property type="entry name" value="Pou"/>
    <property type="match status" value="1"/>
</dbReference>
<keyword evidence="6" id="KW-0805">Transcription regulation</keyword>
<evidence type="ECO:0000313" key="17">
    <source>
        <dbReference type="Proteomes" id="UP000233020"/>
    </source>
</evidence>
<evidence type="ECO:0000259" key="15">
    <source>
        <dbReference type="PROSITE" id="PS51179"/>
    </source>
</evidence>
<evidence type="ECO:0000256" key="11">
    <source>
        <dbReference type="PROSITE-ProRule" id="PRU00108"/>
    </source>
</evidence>
<feature type="region of interest" description="Disordered" evidence="13">
    <location>
        <begin position="1"/>
        <end position="44"/>
    </location>
</feature>
<feature type="domain" description="POU-specific" evidence="15">
    <location>
        <begin position="124"/>
        <end position="198"/>
    </location>
</feature>
<keyword evidence="7 11" id="KW-0238">DNA-binding</keyword>
<comment type="similarity">
    <text evidence="3">Belongs to the POU transcription factor family. Class-5 subfamily.</text>
</comment>
<dbReference type="GO" id="GO:0000981">
    <property type="term" value="F:DNA-binding transcription factor activity, RNA polymerase II-specific"/>
    <property type="evidence" value="ECO:0007669"/>
    <property type="project" value="InterPro"/>
</dbReference>
<dbReference type="Pfam" id="PF00046">
    <property type="entry name" value="Homeodomain"/>
    <property type="match status" value="1"/>
</dbReference>
<evidence type="ECO:0000256" key="10">
    <source>
        <dbReference type="ARBA" id="ARBA00023242"/>
    </source>
</evidence>
<keyword evidence="4" id="KW-0963">Cytoplasm</keyword>
<dbReference type="InterPro" id="IPR010982">
    <property type="entry name" value="Lambda_DNA-bd_dom_sf"/>
</dbReference>
<dbReference type="STRING" id="37293.ENSANAP00000006722"/>
<keyword evidence="10 11" id="KW-0539">Nucleus</keyword>
<dbReference type="PROSITE" id="PS51179">
    <property type="entry name" value="POU_3"/>
    <property type="match status" value="1"/>
</dbReference>
<dbReference type="FunFam" id="1.10.260.40:FF:000022">
    <property type="entry name" value="POU domain protein"/>
    <property type="match status" value="1"/>
</dbReference>
<evidence type="ECO:0000256" key="5">
    <source>
        <dbReference type="ARBA" id="ARBA00022553"/>
    </source>
</evidence>
<dbReference type="SUPFAM" id="SSF46689">
    <property type="entry name" value="Homeodomain-like"/>
    <property type="match status" value="1"/>
</dbReference>
<evidence type="ECO:0000256" key="4">
    <source>
        <dbReference type="ARBA" id="ARBA00022490"/>
    </source>
</evidence>
<dbReference type="SMART" id="SM00389">
    <property type="entry name" value="HOX"/>
    <property type="match status" value="1"/>
</dbReference>
<dbReference type="PROSITE" id="PS50071">
    <property type="entry name" value="HOMEOBOX_2"/>
    <property type="match status" value="1"/>
</dbReference>
<evidence type="ECO:0000256" key="7">
    <source>
        <dbReference type="ARBA" id="ARBA00023125"/>
    </source>
</evidence>
<evidence type="ECO:0000256" key="13">
    <source>
        <dbReference type="SAM" id="MobiDB-lite"/>
    </source>
</evidence>
<keyword evidence="9" id="KW-0804">Transcription</keyword>
<dbReference type="InterPro" id="IPR050255">
    <property type="entry name" value="POU_domain_TF"/>
</dbReference>
<evidence type="ECO:0000313" key="16">
    <source>
        <dbReference type="Ensembl" id="ENSANAP00000006722.1"/>
    </source>
</evidence>